<name>A0A1C3VZX8_9HYPH</name>
<dbReference type="STRING" id="410764.GA0061103_4603"/>
<dbReference type="RefSeq" id="WP_092713357.1">
    <property type="nucleotide sequence ID" value="NZ_FMAG01000004.1"/>
</dbReference>
<protein>
    <submittedName>
        <fullName evidence="1">Uncharacterized protein</fullName>
    </submittedName>
</protein>
<evidence type="ECO:0000313" key="1">
    <source>
        <dbReference type="EMBL" id="SCB33330.1"/>
    </source>
</evidence>
<dbReference type="AlphaFoldDB" id="A0A1C3VZX8"/>
<reference evidence="2" key="1">
    <citation type="submission" date="2016-08" db="EMBL/GenBank/DDBJ databases">
        <authorList>
            <person name="Varghese N."/>
            <person name="Submissions Spin"/>
        </authorList>
    </citation>
    <scope>NUCLEOTIDE SEQUENCE [LARGE SCALE GENOMIC DNA]</scope>
    <source>
        <strain evidence="2">HAMBI 2975</strain>
    </source>
</reference>
<accession>A0A1C3VZX8</accession>
<gene>
    <name evidence="1" type="ORF">GA0061103_4603</name>
</gene>
<organism evidence="1 2">
    <name type="scientific">Rhizobium multihospitium</name>
    <dbReference type="NCBI Taxonomy" id="410764"/>
    <lineage>
        <taxon>Bacteria</taxon>
        <taxon>Pseudomonadati</taxon>
        <taxon>Pseudomonadota</taxon>
        <taxon>Alphaproteobacteria</taxon>
        <taxon>Hyphomicrobiales</taxon>
        <taxon>Rhizobiaceae</taxon>
        <taxon>Rhizobium/Agrobacterium group</taxon>
        <taxon>Rhizobium</taxon>
    </lineage>
</organism>
<dbReference type="EMBL" id="FMAG01000004">
    <property type="protein sequence ID" value="SCB33330.1"/>
    <property type="molecule type" value="Genomic_DNA"/>
</dbReference>
<keyword evidence="2" id="KW-1185">Reference proteome</keyword>
<sequence>MTAVSTEQLSKDMQASAQKLEQAGLIPQSQDQPLNANDLLFYLTQTSMPMADLLQQHGLFLDDRGLNYDLAQFDAIGQIANKVVIERQAGYLDGVWKQLDLSTDEDMDSNGTYILTALVALEILYGPSRSQQ</sequence>
<evidence type="ECO:0000313" key="2">
    <source>
        <dbReference type="Proteomes" id="UP000199101"/>
    </source>
</evidence>
<proteinExistence type="predicted"/>
<dbReference type="Proteomes" id="UP000199101">
    <property type="component" value="Unassembled WGS sequence"/>
</dbReference>
<dbReference type="OrthoDB" id="6058598at2"/>